<sequence>MISYAQNFEDVMIARLFDEARRGFYIDIGAAHPD</sequence>
<evidence type="ECO:0000313" key="1">
    <source>
        <dbReference type="EMBL" id="SFK10939.1"/>
    </source>
</evidence>
<keyword evidence="2" id="KW-1185">Reference proteome</keyword>
<dbReference type="AlphaFoldDB" id="A0A1I3WUV5"/>
<proteinExistence type="predicted"/>
<accession>A0A1I3WUV5</accession>
<protein>
    <submittedName>
        <fullName evidence="1">Uncharacterized protein</fullName>
    </submittedName>
</protein>
<organism evidence="1 2">
    <name type="scientific">Methylocapsa palsarum</name>
    <dbReference type="NCBI Taxonomy" id="1612308"/>
    <lineage>
        <taxon>Bacteria</taxon>
        <taxon>Pseudomonadati</taxon>
        <taxon>Pseudomonadota</taxon>
        <taxon>Alphaproteobacteria</taxon>
        <taxon>Hyphomicrobiales</taxon>
        <taxon>Beijerinckiaceae</taxon>
        <taxon>Methylocapsa</taxon>
    </lineage>
</organism>
<dbReference type="STRING" id="1612308.SAMN05444581_102140"/>
<dbReference type="EMBL" id="FOSN01000002">
    <property type="protein sequence ID" value="SFK10939.1"/>
    <property type="molecule type" value="Genomic_DNA"/>
</dbReference>
<dbReference type="Proteomes" id="UP000198755">
    <property type="component" value="Unassembled WGS sequence"/>
</dbReference>
<name>A0A1I3WUV5_9HYPH</name>
<reference evidence="1 2" key="1">
    <citation type="submission" date="2016-10" db="EMBL/GenBank/DDBJ databases">
        <authorList>
            <person name="de Groot N.N."/>
        </authorList>
    </citation>
    <scope>NUCLEOTIDE SEQUENCE [LARGE SCALE GENOMIC DNA]</scope>
    <source>
        <strain evidence="1 2">NE2</strain>
    </source>
</reference>
<gene>
    <name evidence="1" type="ORF">SAMN05444581_102140</name>
</gene>
<evidence type="ECO:0000313" key="2">
    <source>
        <dbReference type="Proteomes" id="UP000198755"/>
    </source>
</evidence>